<dbReference type="RefSeq" id="XP_069205515.1">
    <property type="nucleotide sequence ID" value="XM_069357578.1"/>
</dbReference>
<sequence>MTITPLKIWGRGNSANVKKALWTAEELGVPYESISAGGAFGRNDELVALGNPNGLVPTLQDGAFTLWESAAIVRYLGHKYGRGGDFFPEDAETRAAADKWLEWAPSLFKELFPAFINLVRTPEDKRDPAAIAASIAKTADVIRTVVEPTLAKQDYFSGAAFGFGDVALGALAYLWFEAIPAADRPALAGWDAWYARISARPGFKKVIAVGLS</sequence>
<comment type="caution">
    <text evidence="4">The sequence shown here is derived from an EMBL/GenBank/DDBJ whole genome shotgun (WGS) entry which is preliminary data.</text>
</comment>
<dbReference type="SFLD" id="SFLDG00358">
    <property type="entry name" value="Main_(cytGST)"/>
    <property type="match status" value="1"/>
</dbReference>
<evidence type="ECO:0000313" key="4">
    <source>
        <dbReference type="EMBL" id="KAL1405571.1"/>
    </source>
</evidence>
<name>A0ABR3PT94_9TREE</name>
<dbReference type="PROSITE" id="PS50405">
    <property type="entry name" value="GST_CTER"/>
    <property type="match status" value="1"/>
</dbReference>
<proteinExistence type="inferred from homology"/>
<dbReference type="Gene3D" id="1.20.1050.10">
    <property type="match status" value="1"/>
</dbReference>
<dbReference type="SUPFAM" id="SSF47616">
    <property type="entry name" value="GST C-terminal domain-like"/>
    <property type="match status" value="1"/>
</dbReference>
<comment type="similarity">
    <text evidence="1">Belongs to the GST superfamily.</text>
</comment>
<reference evidence="4 5" key="1">
    <citation type="submission" date="2023-08" db="EMBL/GenBank/DDBJ databases">
        <title>Annotated Genome Sequence of Vanrija albida AlHP1.</title>
        <authorList>
            <person name="Herzog R."/>
        </authorList>
    </citation>
    <scope>NUCLEOTIDE SEQUENCE [LARGE SCALE GENOMIC DNA]</scope>
    <source>
        <strain evidence="4 5">AlHP1</strain>
    </source>
</reference>
<dbReference type="PANTHER" id="PTHR44051:SF19">
    <property type="entry name" value="DISULFIDE-BOND OXIDOREDUCTASE YFCG"/>
    <property type="match status" value="1"/>
</dbReference>
<dbReference type="PROSITE" id="PS50404">
    <property type="entry name" value="GST_NTER"/>
    <property type="match status" value="1"/>
</dbReference>
<evidence type="ECO:0000256" key="1">
    <source>
        <dbReference type="ARBA" id="ARBA00007409"/>
    </source>
</evidence>
<dbReference type="InterPro" id="IPR004045">
    <property type="entry name" value="Glutathione_S-Trfase_N"/>
</dbReference>
<dbReference type="SFLD" id="SFLDG01150">
    <property type="entry name" value="Main.1:_Beta-like"/>
    <property type="match status" value="1"/>
</dbReference>
<evidence type="ECO:0000259" key="2">
    <source>
        <dbReference type="PROSITE" id="PS50404"/>
    </source>
</evidence>
<dbReference type="EMBL" id="JBBXJM010000007">
    <property type="protein sequence ID" value="KAL1405571.1"/>
    <property type="molecule type" value="Genomic_DNA"/>
</dbReference>
<keyword evidence="5" id="KW-1185">Reference proteome</keyword>
<accession>A0ABR3PT94</accession>
<evidence type="ECO:0000313" key="5">
    <source>
        <dbReference type="Proteomes" id="UP001565368"/>
    </source>
</evidence>
<dbReference type="InterPro" id="IPR040079">
    <property type="entry name" value="Glutathione_S-Trfase"/>
</dbReference>
<dbReference type="SFLD" id="SFLDS00019">
    <property type="entry name" value="Glutathione_Transferase_(cytos"/>
    <property type="match status" value="1"/>
</dbReference>
<evidence type="ECO:0008006" key="6">
    <source>
        <dbReference type="Google" id="ProtNLM"/>
    </source>
</evidence>
<dbReference type="GeneID" id="95990253"/>
<organism evidence="4 5">
    <name type="scientific">Vanrija albida</name>
    <dbReference type="NCBI Taxonomy" id="181172"/>
    <lineage>
        <taxon>Eukaryota</taxon>
        <taxon>Fungi</taxon>
        <taxon>Dikarya</taxon>
        <taxon>Basidiomycota</taxon>
        <taxon>Agaricomycotina</taxon>
        <taxon>Tremellomycetes</taxon>
        <taxon>Trichosporonales</taxon>
        <taxon>Trichosporonaceae</taxon>
        <taxon>Vanrija</taxon>
    </lineage>
</organism>
<feature type="domain" description="GST N-terminal" evidence="2">
    <location>
        <begin position="4"/>
        <end position="84"/>
    </location>
</feature>
<protein>
    <recommendedName>
        <fullName evidence="6">Glutathione S-transferase</fullName>
    </recommendedName>
</protein>
<dbReference type="PANTHER" id="PTHR44051">
    <property type="entry name" value="GLUTATHIONE S-TRANSFERASE-RELATED"/>
    <property type="match status" value="1"/>
</dbReference>
<evidence type="ECO:0000259" key="3">
    <source>
        <dbReference type="PROSITE" id="PS50405"/>
    </source>
</evidence>
<feature type="domain" description="GST C-terminal" evidence="3">
    <location>
        <begin position="90"/>
        <end position="212"/>
    </location>
</feature>
<dbReference type="InterPro" id="IPR010987">
    <property type="entry name" value="Glutathione-S-Trfase_C-like"/>
</dbReference>
<dbReference type="InterPro" id="IPR036249">
    <property type="entry name" value="Thioredoxin-like_sf"/>
</dbReference>
<dbReference type="Gene3D" id="3.40.30.10">
    <property type="entry name" value="Glutaredoxin"/>
    <property type="match status" value="1"/>
</dbReference>
<dbReference type="Pfam" id="PF13409">
    <property type="entry name" value="GST_N_2"/>
    <property type="match status" value="1"/>
</dbReference>
<dbReference type="SUPFAM" id="SSF52833">
    <property type="entry name" value="Thioredoxin-like"/>
    <property type="match status" value="1"/>
</dbReference>
<dbReference type="InterPro" id="IPR036282">
    <property type="entry name" value="Glutathione-S-Trfase_C_sf"/>
</dbReference>
<gene>
    <name evidence="4" type="ORF">Q8F55_009210</name>
</gene>
<dbReference type="Proteomes" id="UP001565368">
    <property type="component" value="Unassembled WGS sequence"/>
</dbReference>